<feature type="domain" description="RXYLT1 C-terminal" evidence="1">
    <location>
        <begin position="116"/>
        <end position="292"/>
    </location>
</feature>
<accession>A0ABD3NV25</accession>
<dbReference type="Pfam" id="PF24785">
    <property type="entry name" value="RXYLT1_C"/>
    <property type="match status" value="1"/>
</dbReference>
<dbReference type="InterPro" id="IPR057538">
    <property type="entry name" value="RXYLT1_C"/>
</dbReference>
<sequence length="298" mass="34564">MKFVIHERAECNKCNIDEEAHPLLAFAPCLAVGRFRSLDHTYCTYEHLRCTYPHCKTMVTNDEMCDMINLPFDVRQYYTTNGPQRGYLPLGPQLNSWLSFQKIKKELGHSQFVITPSSERKYAFNAVFSRSTNVIRQQMAHMIEVKGPTLKFPFFSSIAHRWSAFTNNNNTEQLHTDEYIRVVLDSVFTLSPAGHNPECFRLYEAIEAGSIPILTQDDLRGNYRPDDLNSNPHPCANSLLHWYGAPIVVLDSWDDLFPTVERLLEDPVVLNDMQSRLRNWYNDYMHRTVAKFEDSFLG</sequence>
<organism evidence="2 3">
    <name type="scientific">Stephanodiscus triporus</name>
    <dbReference type="NCBI Taxonomy" id="2934178"/>
    <lineage>
        <taxon>Eukaryota</taxon>
        <taxon>Sar</taxon>
        <taxon>Stramenopiles</taxon>
        <taxon>Ochrophyta</taxon>
        <taxon>Bacillariophyta</taxon>
        <taxon>Coscinodiscophyceae</taxon>
        <taxon>Thalassiosirophycidae</taxon>
        <taxon>Stephanodiscales</taxon>
        <taxon>Stephanodiscaceae</taxon>
        <taxon>Stephanodiscus</taxon>
    </lineage>
</organism>
<dbReference type="AlphaFoldDB" id="A0ABD3NV25"/>
<keyword evidence="3" id="KW-1185">Reference proteome</keyword>
<evidence type="ECO:0000259" key="1">
    <source>
        <dbReference type="Pfam" id="PF24785"/>
    </source>
</evidence>
<evidence type="ECO:0000313" key="3">
    <source>
        <dbReference type="Proteomes" id="UP001530315"/>
    </source>
</evidence>
<evidence type="ECO:0000313" key="2">
    <source>
        <dbReference type="EMBL" id="KAL3779311.1"/>
    </source>
</evidence>
<dbReference type="PANTHER" id="PTHR15576:SF1">
    <property type="entry name" value="RIBITOL-5-PHOSPHATE XYLOSYLTRANSFERASE 1"/>
    <property type="match status" value="1"/>
</dbReference>
<dbReference type="EMBL" id="JALLAZ020001171">
    <property type="protein sequence ID" value="KAL3779311.1"/>
    <property type="molecule type" value="Genomic_DNA"/>
</dbReference>
<dbReference type="Proteomes" id="UP001530315">
    <property type="component" value="Unassembled WGS sequence"/>
</dbReference>
<comment type="caution">
    <text evidence="2">The sequence shown here is derived from an EMBL/GenBank/DDBJ whole genome shotgun (WGS) entry which is preliminary data.</text>
</comment>
<gene>
    <name evidence="2" type="ORF">ACHAW5_006477</name>
</gene>
<name>A0ABD3NV25_9STRA</name>
<protein>
    <recommendedName>
        <fullName evidence="1">RXYLT1 C-terminal domain-containing protein</fullName>
    </recommendedName>
</protein>
<reference evidence="2 3" key="1">
    <citation type="submission" date="2024-10" db="EMBL/GenBank/DDBJ databases">
        <title>Updated reference genomes for cyclostephanoid diatoms.</title>
        <authorList>
            <person name="Roberts W.R."/>
            <person name="Alverson A.J."/>
        </authorList>
    </citation>
    <scope>NUCLEOTIDE SEQUENCE [LARGE SCALE GENOMIC DNA]</scope>
    <source>
        <strain evidence="2 3">AJA276-08</strain>
    </source>
</reference>
<dbReference type="InterPro" id="IPR055286">
    <property type="entry name" value="RXYLT1-like"/>
</dbReference>
<proteinExistence type="predicted"/>
<dbReference type="PANTHER" id="PTHR15576">
    <property type="entry name" value="RIBITOL-5-PHOSPHATE XYLOSYLTRANSFERASE 1"/>
    <property type="match status" value="1"/>
</dbReference>